<dbReference type="GO" id="GO:0008270">
    <property type="term" value="F:zinc ion binding"/>
    <property type="evidence" value="ECO:0007669"/>
    <property type="project" value="UniProtKB-KW"/>
</dbReference>
<dbReference type="PANTHER" id="PTHR45718:SF4">
    <property type="entry name" value="TRANSCRIPTIONAL ACTIVATOR CUBITUS INTERRUPTUS"/>
    <property type="match status" value="1"/>
</dbReference>
<evidence type="ECO:0000256" key="1">
    <source>
        <dbReference type="ARBA" id="ARBA00004123"/>
    </source>
</evidence>
<dbReference type="eggNOG" id="KOG1721">
    <property type="taxonomic scope" value="Eukaryota"/>
</dbReference>
<keyword evidence="3" id="KW-0677">Repeat</keyword>
<feature type="region of interest" description="Disordered" evidence="9">
    <location>
        <begin position="550"/>
        <end position="573"/>
    </location>
</feature>
<dbReference type="EMBL" id="KE124014">
    <property type="protein sequence ID" value="EPB85336.1"/>
    <property type="molecule type" value="Genomic_DNA"/>
</dbReference>
<dbReference type="Proteomes" id="UP000014254">
    <property type="component" value="Unassembled WGS sequence"/>
</dbReference>
<dbReference type="Gene3D" id="3.30.160.60">
    <property type="entry name" value="Classic Zinc Finger"/>
    <property type="match status" value="4"/>
</dbReference>
<feature type="compositionally biased region" description="Low complexity" evidence="9">
    <location>
        <begin position="385"/>
        <end position="395"/>
    </location>
</feature>
<dbReference type="SUPFAM" id="SSF57667">
    <property type="entry name" value="beta-beta-alpha zinc fingers"/>
    <property type="match status" value="3"/>
</dbReference>
<dbReference type="Pfam" id="PF23561">
    <property type="entry name" value="zf-C2H2_15"/>
    <property type="match status" value="1"/>
</dbReference>
<feature type="region of interest" description="Disordered" evidence="9">
    <location>
        <begin position="223"/>
        <end position="302"/>
    </location>
</feature>
<evidence type="ECO:0000313" key="12">
    <source>
        <dbReference type="Proteomes" id="UP000014254"/>
    </source>
</evidence>
<feature type="coiled-coil region" evidence="8">
    <location>
        <begin position="340"/>
        <end position="367"/>
    </location>
</feature>
<comment type="subcellular location">
    <subcellularLocation>
        <location evidence="1">Nucleus</location>
    </subcellularLocation>
</comment>
<evidence type="ECO:0000259" key="10">
    <source>
        <dbReference type="PROSITE" id="PS50157"/>
    </source>
</evidence>
<dbReference type="STRING" id="1220926.S2J5D2"/>
<keyword evidence="8" id="KW-0175">Coiled coil</keyword>
<feature type="domain" description="C2H2-type" evidence="10">
    <location>
        <begin position="498"/>
        <end position="527"/>
    </location>
</feature>
<evidence type="ECO:0000256" key="5">
    <source>
        <dbReference type="ARBA" id="ARBA00022833"/>
    </source>
</evidence>
<keyword evidence="2" id="KW-0479">Metal-binding</keyword>
<dbReference type="PANTHER" id="PTHR45718">
    <property type="entry name" value="TRANSCRIPTIONAL ACTIVATOR CUBITUS INTERRUPTUS"/>
    <property type="match status" value="1"/>
</dbReference>
<dbReference type="GO" id="GO:0000981">
    <property type="term" value="F:DNA-binding transcription factor activity, RNA polymerase II-specific"/>
    <property type="evidence" value="ECO:0007669"/>
    <property type="project" value="TreeGrafter"/>
</dbReference>
<dbReference type="InterPro" id="IPR013087">
    <property type="entry name" value="Znf_C2H2_type"/>
</dbReference>
<feature type="compositionally biased region" description="Basic residues" evidence="9">
    <location>
        <begin position="232"/>
        <end position="242"/>
    </location>
</feature>
<feature type="domain" description="C2H2-type" evidence="10">
    <location>
        <begin position="470"/>
        <end position="497"/>
    </location>
</feature>
<dbReference type="InParanoid" id="S2J5D2"/>
<dbReference type="InterPro" id="IPR036236">
    <property type="entry name" value="Znf_C2H2_sf"/>
</dbReference>
<feature type="domain" description="C2H2-type" evidence="10">
    <location>
        <begin position="528"/>
        <end position="557"/>
    </location>
</feature>
<dbReference type="GO" id="GO:0005634">
    <property type="term" value="C:nucleus"/>
    <property type="evidence" value="ECO:0007669"/>
    <property type="project" value="UniProtKB-SubCell"/>
</dbReference>
<evidence type="ECO:0000256" key="9">
    <source>
        <dbReference type="SAM" id="MobiDB-lite"/>
    </source>
</evidence>
<dbReference type="InterPro" id="IPR056436">
    <property type="entry name" value="Znf-C2H2_ZIC1-5/GLI1-3-like"/>
</dbReference>
<dbReference type="AlphaFoldDB" id="S2J5D2"/>
<evidence type="ECO:0000256" key="6">
    <source>
        <dbReference type="ARBA" id="ARBA00023242"/>
    </source>
</evidence>
<dbReference type="PROSITE" id="PS00028">
    <property type="entry name" value="ZINC_FINGER_C2H2_1"/>
    <property type="match status" value="3"/>
</dbReference>
<dbReference type="Pfam" id="PF00096">
    <property type="entry name" value="zf-C2H2"/>
    <property type="match status" value="2"/>
</dbReference>
<keyword evidence="6" id="KW-0539">Nucleus</keyword>
<feature type="compositionally biased region" description="Basic residues" evidence="9">
    <location>
        <begin position="291"/>
        <end position="302"/>
    </location>
</feature>
<organism evidence="11 12">
    <name type="scientific">Mucor circinelloides f. circinelloides (strain 1006PhL)</name>
    <name type="common">Mucormycosis agent</name>
    <name type="synonym">Calyptromyces circinelloides</name>
    <dbReference type="NCBI Taxonomy" id="1220926"/>
    <lineage>
        <taxon>Eukaryota</taxon>
        <taxon>Fungi</taxon>
        <taxon>Fungi incertae sedis</taxon>
        <taxon>Mucoromycota</taxon>
        <taxon>Mucoromycotina</taxon>
        <taxon>Mucoromycetes</taxon>
        <taxon>Mucorales</taxon>
        <taxon>Mucorineae</taxon>
        <taxon>Mucoraceae</taxon>
        <taxon>Mucor</taxon>
    </lineage>
</organism>
<keyword evidence="12" id="KW-1185">Reference proteome</keyword>
<proteinExistence type="predicted"/>
<gene>
    <name evidence="11" type="ORF">HMPREF1544_07879</name>
</gene>
<dbReference type="SMART" id="SM00355">
    <property type="entry name" value="ZnF_C2H2"/>
    <property type="match status" value="4"/>
</dbReference>
<name>S2J5D2_MUCC1</name>
<keyword evidence="4 7" id="KW-0863">Zinc-finger</keyword>
<evidence type="ECO:0000256" key="8">
    <source>
        <dbReference type="SAM" id="Coils"/>
    </source>
</evidence>
<protein>
    <recommendedName>
        <fullName evidence="10">C2H2-type domain-containing protein</fullName>
    </recommendedName>
</protein>
<evidence type="ECO:0000313" key="11">
    <source>
        <dbReference type="EMBL" id="EPB85336.1"/>
    </source>
</evidence>
<dbReference type="VEuPathDB" id="FungiDB:HMPREF1544_07879"/>
<evidence type="ECO:0000256" key="2">
    <source>
        <dbReference type="ARBA" id="ARBA00022723"/>
    </source>
</evidence>
<feature type="compositionally biased region" description="Polar residues" evidence="9">
    <location>
        <begin position="243"/>
        <end position="255"/>
    </location>
</feature>
<reference evidence="12" key="1">
    <citation type="submission" date="2013-05" db="EMBL/GenBank/DDBJ databases">
        <title>The Genome sequence of Mucor circinelloides f. circinelloides 1006PhL.</title>
        <authorList>
            <consortium name="The Broad Institute Genomics Platform"/>
            <person name="Cuomo C."/>
            <person name="Earl A."/>
            <person name="Findley K."/>
            <person name="Lee S.C."/>
            <person name="Walker B."/>
            <person name="Young S."/>
            <person name="Zeng Q."/>
            <person name="Gargeya S."/>
            <person name="Fitzgerald M."/>
            <person name="Haas B."/>
            <person name="Abouelleil A."/>
            <person name="Allen A.W."/>
            <person name="Alvarado L."/>
            <person name="Arachchi H.M."/>
            <person name="Berlin A.M."/>
            <person name="Chapman S.B."/>
            <person name="Gainer-Dewar J."/>
            <person name="Goldberg J."/>
            <person name="Griggs A."/>
            <person name="Gujja S."/>
            <person name="Hansen M."/>
            <person name="Howarth C."/>
            <person name="Imamovic A."/>
            <person name="Ireland A."/>
            <person name="Larimer J."/>
            <person name="McCowan C."/>
            <person name="Murphy C."/>
            <person name="Pearson M."/>
            <person name="Poon T.W."/>
            <person name="Priest M."/>
            <person name="Roberts A."/>
            <person name="Saif S."/>
            <person name="Shea T."/>
            <person name="Sisk P."/>
            <person name="Sykes S."/>
            <person name="Wortman J."/>
            <person name="Nusbaum C."/>
            <person name="Birren B."/>
        </authorList>
    </citation>
    <scope>NUCLEOTIDE SEQUENCE [LARGE SCALE GENOMIC DNA]</scope>
    <source>
        <strain evidence="12">1006PhL</strain>
    </source>
</reference>
<keyword evidence="5" id="KW-0862">Zinc</keyword>
<accession>S2J5D2</accession>
<dbReference type="FunFam" id="3.30.160.60:FF:002343">
    <property type="entry name" value="Zinc finger protein 33A"/>
    <property type="match status" value="1"/>
</dbReference>
<sequence>MENHFLARSNDSENNASFVTMATANQMISPEALYNNNTLGITGDNQYYSNYNNSQYTPHITTTPVVKSHHPTAITTNIPMFTPPPPATLPLNYQNHQQSNYNPVDMATSHIMNMEIDDYFTPTTAMDNSQIFVNTMQNVVYSPSSTSVTTNNSSIMMIDTMSPSSPTHNMMMSPEFTNQAMLLNNGIDNHVFPETPIVPTNIGMHPNYSTQNILQYGGNHDIQQQQQYVDRKNRRPLPRRHTVSTPYSTNLNNNLKGKEPANETMTMNMPFDPTMIAQQQQQQQQQPPVTKSRKSSLKAKRHRSLGKLDIYGSTTTTSPPPIPDMTTFDPLSAKLELWTHEQLLERVMELEKEKQVAQTSMIKHKDECAVAISSSATIAATTPASTTTGTANAAAPPMFRKPSTTATSNKIRSASHTDTELDEDEDDEEEILICKWDACTKELNSLDELINHVKTEHIGSGKANYFCLWKDCARKQKPFTKRHKMHNHLRTHTGERPFMCQEPDCGKRFSRPDSLTTHAKIHSNIRPYTCTFNECGKAYYHLRSLRKHERTHMSTTQDNMPKSTSSSPPPPVPPVVMPIATPTVVAHAASLNPADDLLVGPDDQQVFSDWGLAAQAAVFNVMERENTYM</sequence>
<dbReference type="OrthoDB" id="654211at2759"/>
<feature type="region of interest" description="Disordered" evidence="9">
    <location>
        <begin position="385"/>
        <end position="425"/>
    </location>
</feature>
<evidence type="ECO:0000256" key="7">
    <source>
        <dbReference type="PROSITE-ProRule" id="PRU00042"/>
    </source>
</evidence>
<dbReference type="PROSITE" id="PS50157">
    <property type="entry name" value="ZINC_FINGER_C2H2_2"/>
    <property type="match status" value="3"/>
</dbReference>
<evidence type="ECO:0000256" key="3">
    <source>
        <dbReference type="ARBA" id="ARBA00022737"/>
    </source>
</evidence>
<dbReference type="GO" id="GO:0000978">
    <property type="term" value="F:RNA polymerase II cis-regulatory region sequence-specific DNA binding"/>
    <property type="evidence" value="ECO:0007669"/>
    <property type="project" value="TreeGrafter"/>
</dbReference>
<dbReference type="InterPro" id="IPR043359">
    <property type="entry name" value="GLI-like"/>
</dbReference>
<feature type="compositionally biased region" description="Polar residues" evidence="9">
    <location>
        <begin position="402"/>
        <end position="416"/>
    </location>
</feature>
<evidence type="ECO:0000256" key="4">
    <source>
        <dbReference type="ARBA" id="ARBA00022771"/>
    </source>
</evidence>